<reference evidence="2 3" key="1">
    <citation type="submission" date="2016-11" db="EMBL/GenBank/DDBJ databases">
        <authorList>
            <person name="Jaros S."/>
            <person name="Januszkiewicz K."/>
            <person name="Wedrychowicz H."/>
        </authorList>
    </citation>
    <scope>NUCLEOTIDE SEQUENCE [LARGE SCALE GENOMIC DNA]</scope>
</reference>
<sequence>MRWRLPSVVAVRPSLLAFHQKSPPFLPFPFSSTMRRRPTSHSSFPCTMTAAGSAAWRPEKASPSFATQRRRDT</sequence>
<evidence type="ECO:0000256" key="1">
    <source>
        <dbReference type="SAM" id="MobiDB-lite"/>
    </source>
</evidence>
<dbReference type="Proteomes" id="UP000249464">
    <property type="component" value="Unassembled WGS sequence"/>
</dbReference>
<keyword evidence="3" id="KW-1185">Reference proteome</keyword>
<name>A0A2X0M0M8_9BASI</name>
<proteinExistence type="predicted"/>
<protein>
    <submittedName>
        <fullName evidence="2">BQ5605_C018g08678 protein</fullName>
    </submittedName>
</protein>
<evidence type="ECO:0000313" key="2">
    <source>
        <dbReference type="EMBL" id="SGY25898.1"/>
    </source>
</evidence>
<gene>
    <name evidence="2" type="primary">BQ5605_C018g08678</name>
    <name evidence="2" type="ORF">BQ5605_C018G08678</name>
</gene>
<feature type="region of interest" description="Disordered" evidence="1">
    <location>
        <begin position="52"/>
        <end position="73"/>
    </location>
</feature>
<dbReference type="EMBL" id="FQNC01000020">
    <property type="protein sequence ID" value="SGY25898.1"/>
    <property type="molecule type" value="Genomic_DNA"/>
</dbReference>
<evidence type="ECO:0000313" key="3">
    <source>
        <dbReference type="Proteomes" id="UP000249464"/>
    </source>
</evidence>
<dbReference type="AlphaFoldDB" id="A0A2X0M0M8"/>
<accession>A0A2X0M0M8</accession>
<organism evidence="2 3">
    <name type="scientific">Microbotryum silenes-dioicae</name>
    <dbReference type="NCBI Taxonomy" id="796604"/>
    <lineage>
        <taxon>Eukaryota</taxon>
        <taxon>Fungi</taxon>
        <taxon>Dikarya</taxon>
        <taxon>Basidiomycota</taxon>
        <taxon>Pucciniomycotina</taxon>
        <taxon>Microbotryomycetes</taxon>
        <taxon>Microbotryales</taxon>
        <taxon>Microbotryaceae</taxon>
        <taxon>Microbotryum</taxon>
    </lineage>
</organism>